<evidence type="ECO:0000259" key="4">
    <source>
        <dbReference type="SMART" id="SM00388"/>
    </source>
</evidence>
<dbReference type="EMBL" id="JAPDPI010000005">
    <property type="protein sequence ID" value="MCW3804743.1"/>
    <property type="molecule type" value="Genomic_DNA"/>
</dbReference>
<dbReference type="GO" id="GO:0000155">
    <property type="term" value="F:phosphorelay sensor kinase activity"/>
    <property type="evidence" value="ECO:0007669"/>
    <property type="project" value="InterPro"/>
</dbReference>
<gene>
    <name evidence="5" type="ORF">OM074_03835</name>
</gene>
<keyword evidence="3" id="KW-0472">Membrane</keyword>
<dbReference type="Gene3D" id="1.10.287.130">
    <property type="match status" value="1"/>
</dbReference>
<dbReference type="EC" id="2.7.13.3" evidence="2"/>
<feature type="transmembrane region" description="Helical" evidence="3">
    <location>
        <begin position="69"/>
        <end position="90"/>
    </location>
</feature>
<feature type="transmembrane region" description="Helical" evidence="3">
    <location>
        <begin position="16"/>
        <end position="39"/>
    </location>
</feature>
<evidence type="ECO:0000313" key="5">
    <source>
        <dbReference type="EMBL" id="MCW3804743.1"/>
    </source>
</evidence>
<evidence type="ECO:0000256" key="1">
    <source>
        <dbReference type="ARBA" id="ARBA00000085"/>
    </source>
</evidence>
<organism evidence="5 6">
    <name type="scientific">Plebeiibacterium marinum</name>
    <dbReference type="NCBI Taxonomy" id="2992111"/>
    <lineage>
        <taxon>Bacteria</taxon>
        <taxon>Pseudomonadati</taxon>
        <taxon>Bacteroidota</taxon>
        <taxon>Bacteroidia</taxon>
        <taxon>Marinilabiliales</taxon>
        <taxon>Marinilabiliaceae</taxon>
        <taxon>Plebeiibacterium</taxon>
    </lineage>
</organism>
<proteinExistence type="predicted"/>
<comment type="caution">
    <text evidence="5">The sequence shown here is derived from an EMBL/GenBank/DDBJ whole genome shotgun (WGS) entry which is preliminary data.</text>
</comment>
<dbReference type="Pfam" id="PF00512">
    <property type="entry name" value="HisKA"/>
    <property type="match status" value="1"/>
</dbReference>
<evidence type="ECO:0000313" key="6">
    <source>
        <dbReference type="Proteomes" id="UP001207408"/>
    </source>
</evidence>
<feature type="domain" description="Signal transduction histidine kinase dimerisation/phosphoacceptor" evidence="4">
    <location>
        <begin position="163"/>
        <end position="231"/>
    </location>
</feature>
<dbReference type="Proteomes" id="UP001207408">
    <property type="component" value="Unassembled WGS sequence"/>
</dbReference>
<keyword evidence="3" id="KW-1133">Transmembrane helix</keyword>
<feature type="transmembrane region" description="Helical" evidence="3">
    <location>
        <begin position="45"/>
        <end position="62"/>
    </location>
</feature>
<dbReference type="RefSeq" id="WP_301197965.1">
    <property type="nucleotide sequence ID" value="NZ_JAPDPI010000005.1"/>
</dbReference>
<protein>
    <recommendedName>
        <fullName evidence="2">histidine kinase</fullName>
        <ecNumber evidence="2">2.7.13.3</ecNumber>
    </recommendedName>
</protein>
<name>A0AAE3SIS4_9BACT</name>
<feature type="transmembrane region" description="Helical" evidence="3">
    <location>
        <begin position="96"/>
        <end position="113"/>
    </location>
</feature>
<evidence type="ECO:0000256" key="2">
    <source>
        <dbReference type="ARBA" id="ARBA00012438"/>
    </source>
</evidence>
<dbReference type="InterPro" id="IPR036097">
    <property type="entry name" value="HisK_dim/P_sf"/>
</dbReference>
<dbReference type="CDD" id="cd00082">
    <property type="entry name" value="HisKA"/>
    <property type="match status" value="1"/>
</dbReference>
<keyword evidence="3" id="KW-0812">Transmembrane</keyword>
<accession>A0AAE3SIS4</accession>
<dbReference type="SMART" id="SM00388">
    <property type="entry name" value="HisKA"/>
    <property type="match status" value="1"/>
</dbReference>
<dbReference type="InterPro" id="IPR003661">
    <property type="entry name" value="HisK_dim/P_dom"/>
</dbReference>
<keyword evidence="6" id="KW-1185">Reference proteome</keyword>
<sequence>MLLLIFTYSGLREKRYLVIVVNNFHCLSLLFMGFGLVLIGPQYNFKGIISCILLIVASHFFIRGYWSTLLLYAIGSVMGLVTIVYSYMHFTTYDHAEVVGLITVFVGIVILSFNNEKIRYNEFYLKRNLMQEKDKTQSQNIQLQSINKRLDVTLKQLEEVDKSKNKFFSVIAHDLRSPFSSVVSLTEELNVNFKEYSLPEIESRVRIIEESTKSTLDFLNNLLFWASSQLNLITC</sequence>
<dbReference type="AlphaFoldDB" id="A0AAE3SIS4"/>
<comment type="catalytic activity">
    <reaction evidence="1">
        <text>ATP + protein L-histidine = ADP + protein N-phospho-L-histidine.</text>
        <dbReference type="EC" id="2.7.13.3"/>
    </reaction>
</comment>
<reference evidence="5" key="1">
    <citation type="submission" date="2022-10" db="EMBL/GenBank/DDBJ databases">
        <authorList>
            <person name="Yu W.X."/>
        </authorList>
    </citation>
    <scope>NUCLEOTIDE SEQUENCE</scope>
    <source>
        <strain evidence="5">D04</strain>
    </source>
</reference>
<evidence type="ECO:0000256" key="3">
    <source>
        <dbReference type="SAM" id="Phobius"/>
    </source>
</evidence>
<dbReference type="SUPFAM" id="SSF47384">
    <property type="entry name" value="Homodimeric domain of signal transducing histidine kinase"/>
    <property type="match status" value="1"/>
</dbReference>